<evidence type="ECO:0000313" key="3">
    <source>
        <dbReference type="Proteomes" id="UP000789508"/>
    </source>
</evidence>
<reference evidence="2" key="1">
    <citation type="submission" date="2021-06" db="EMBL/GenBank/DDBJ databases">
        <authorList>
            <person name="Kallberg Y."/>
            <person name="Tangrot J."/>
            <person name="Rosling A."/>
        </authorList>
    </citation>
    <scope>NUCLEOTIDE SEQUENCE</scope>
    <source>
        <strain evidence="2">FL130A</strain>
    </source>
</reference>
<organism evidence="2 3">
    <name type="scientific">Ambispora leptoticha</name>
    <dbReference type="NCBI Taxonomy" id="144679"/>
    <lineage>
        <taxon>Eukaryota</taxon>
        <taxon>Fungi</taxon>
        <taxon>Fungi incertae sedis</taxon>
        <taxon>Mucoromycota</taxon>
        <taxon>Glomeromycotina</taxon>
        <taxon>Glomeromycetes</taxon>
        <taxon>Archaeosporales</taxon>
        <taxon>Ambisporaceae</taxon>
        <taxon>Ambispora</taxon>
    </lineage>
</organism>
<feature type="non-terminal residue" evidence="2">
    <location>
        <position position="1"/>
    </location>
</feature>
<accession>A0A9N9ETA4</accession>
<feature type="compositionally biased region" description="Acidic residues" evidence="1">
    <location>
        <begin position="74"/>
        <end position="86"/>
    </location>
</feature>
<protein>
    <submittedName>
        <fullName evidence="2">6675_t:CDS:1</fullName>
    </submittedName>
</protein>
<feature type="compositionally biased region" description="Polar residues" evidence="1">
    <location>
        <begin position="40"/>
        <end position="54"/>
    </location>
</feature>
<dbReference type="OrthoDB" id="2427290at2759"/>
<dbReference type="AlphaFoldDB" id="A0A9N9ETA4"/>
<dbReference type="EMBL" id="CAJVPS010016322">
    <property type="protein sequence ID" value="CAG8689509.1"/>
    <property type="molecule type" value="Genomic_DNA"/>
</dbReference>
<proteinExistence type="predicted"/>
<comment type="caution">
    <text evidence="2">The sequence shown here is derived from an EMBL/GenBank/DDBJ whole genome shotgun (WGS) entry which is preliminary data.</text>
</comment>
<keyword evidence="3" id="KW-1185">Reference proteome</keyword>
<sequence length="159" mass="17950">RKRSDIEISERQYKRIHIAVPIRSQDDNEDFAQESEESFVSDNETCSPTTDNSPSEVAEVTETTKVTEVTETTEVTEGDTADEAETSDEKENWSNVIENWIGMLDNENRLENGEIVDDELPEFEFGGRTTHPADDSSAKWNLLGLFNDSLDSPISFVLQ</sequence>
<name>A0A9N9ETA4_9GLOM</name>
<dbReference type="Proteomes" id="UP000789508">
    <property type="component" value="Unassembled WGS sequence"/>
</dbReference>
<gene>
    <name evidence="2" type="ORF">ALEPTO_LOCUS11155</name>
</gene>
<feature type="compositionally biased region" description="Low complexity" evidence="1">
    <location>
        <begin position="55"/>
        <end position="73"/>
    </location>
</feature>
<evidence type="ECO:0000256" key="1">
    <source>
        <dbReference type="SAM" id="MobiDB-lite"/>
    </source>
</evidence>
<feature type="compositionally biased region" description="Acidic residues" evidence="1">
    <location>
        <begin position="27"/>
        <end position="39"/>
    </location>
</feature>
<evidence type="ECO:0000313" key="2">
    <source>
        <dbReference type="EMBL" id="CAG8689509.1"/>
    </source>
</evidence>
<feature type="region of interest" description="Disordered" evidence="1">
    <location>
        <begin position="21"/>
        <end position="93"/>
    </location>
</feature>